<dbReference type="Proteomes" id="UP000886501">
    <property type="component" value="Unassembled WGS sequence"/>
</dbReference>
<protein>
    <submittedName>
        <fullName evidence="1">Uncharacterized protein</fullName>
    </submittedName>
</protein>
<reference evidence="1" key="1">
    <citation type="submission" date="2019-10" db="EMBL/GenBank/DDBJ databases">
        <authorList>
            <consortium name="DOE Joint Genome Institute"/>
            <person name="Kuo A."/>
            <person name="Miyauchi S."/>
            <person name="Kiss E."/>
            <person name="Drula E."/>
            <person name="Kohler A."/>
            <person name="Sanchez-Garcia M."/>
            <person name="Andreopoulos B."/>
            <person name="Barry K.W."/>
            <person name="Bonito G."/>
            <person name="Buee M."/>
            <person name="Carver A."/>
            <person name="Chen C."/>
            <person name="Cichocki N."/>
            <person name="Clum A."/>
            <person name="Culley D."/>
            <person name="Crous P.W."/>
            <person name="Fauchery L."/>
            <person name="Girlanda M."/>
            <person name="Hayes R."/>
            <person name="Keri Z."/>
            <person name="Labutti K."/>
            <person name="Lipzen A."/>
            <person name="Lombard V."/>
            <person name="Magnuson J."/>
            <person name="Maillard F."/>
            <person name="Morin E."/>
            <person name="Murat C."/>
            <person name="Nolan M."/>
            <person name="Ohm R."/>
            <person name="Pangilinan J."/>
            <person name="Pereira M."/>
            <person name="Perotto S."/>
            <person name="Peter M."/>
            <person name="Riley R."/>
            <person name="Sitrit Y."/>
            <person name="Stielow B."/>
            <person name="Szollosi G."/>
            <person name="Zifcakova L."/>
            <person name="Stursova M."/>
            <person name="Spatafora J.W."/>
            <person name="Tedersoo L."/>
            <person name="Vaario L.-M."/>
            <person name="Yamada A."/>
            <person name="Yan M."/>
            <person name="Wang P."/>
            <person name="Xu J."/>
            <person name="Bruns T."/>
            <person name="Baldrian P."/>
            <person name="Vilgalys R."/>
            <person name="Henrissat B."/>
            <person name="Grigoriev I.V."/>
            <person name="Hibbett D."/>
            <person name="Nagy L.G."/>
            <person name="Martin F.M."/>
        </authorList>
    </citation>
    <scope>NUCLEOTIDE SEQUENCE</scope>
    <source>
        <strain evidence="1">P2</strain>
    </source>
</reference>
<comment type="caution">
    <text evidence="1">The sequence shown here is derived from an EMBL/GenBank/DDBJ whole genome shotgun (WGS) entry which is preliminary data.</text>
</comment>
<keyword evidence="2" id="KW-1185">Reference proteome</keyword>
<name>A0ACB6ZAJ2_THEGA</name>
<gene>
    <name evidence="1" type="ORF">BDM02DRAFT_3172063</name>
</gene>
<reference evidence="1" key="2">
    <citation type="journal article" date="2020" name="Nat. Commun.">
        <title>Large-scale genome sequencing of mycorrhizal fungi provides insights into the early evolution of symbiotic traits.</title>
        <authorList>
            <person name="Miyauchi S."/>
            <person name="Kiss E."/>
            <person name="Kuo A."/>
            <person name="Drula E."/>
            <person name="Kohler A."/>
            <person name="Sanchez-Garcia M."/>
            <person name="Morin E."/>
            <person name="Andreopoulos B."/>
            <person name="Barry K.W."/>
            <person name="Bonito G."/>
            <person name="Buee M."/>
            <person name="Carver A."/>
            <person name="Chen C."/>
            <person name="Cichocki N."/>
            <person name="Clum A."/>
            <person name="Culley D."/>
            <person name="Crous P.W."/>
            <person name="Fauchery L."/>
            <person name="Girlanda M."/>
            <person name="Hayes R.D."/>
            <person name="Keri Z."/>
            <person name="LaButti K."/>
            <person name="Lipzen A."/>
            <person name="Lombard V."/>
            <person name="Magnuson J."/>
            <person name="Maillard F."/>
            <person name="Murat C."/>
            <person name="Nolan M."/>
            <person name="Ohm R.A."/>
            <person name="Pangilinan J."/>
            <person name="Pereira M.F."/>
            <person name="Perotto S."/>
            <person name="Peter M."/>
            <person name="Pfister S."/>
            <person name="Riley R."/>
            <person name="Sitrit Y."/>
            <person name="Stielow J.B."/>
            <person name="Szollosi G."/>
            <person name="Zifcakova L."/>
            <person name="Stursova M."/>
            <person name="Spatafora J.W."/>
            <person name="Tedersoo L."/>
            <person name="Vaario L.M."/>
            <person name="Yamada A."/>
            <person name="Yan M."/>
            <person name="Wang P."/>
            <person name="Xu J."/>
            <person name="Bruns T."/>
            <person name="Baldrian P."/>
            <person name="Vilgalys R."/>
            <person name="Dunand C."/>
            <person name="Henrissat B."/>
            <person name="Grigoriev I.V."/>
            <person name="Hibbett D."/>
            <person name="Nagy L.G."/>
            <person name="Martin F.M."/>
        </authorList>
    </citation>
    <scope>NUCLEOTIDE SEQUENCE</scope>
    <source>
        <strain evidence="1">P2</strain>
    </source>
</reference>
<dbReference type="EMBL" id="MU118065">
    <property type="protein sequence ID" value="KAF9646171.1"/>
    <property type="molecule type" value="Genomic_DNA"/>
</dbReference>
<organism evidence="1 2">
    <name type="scientific">Thelephora ganbajun</name>
    <name type="common">Ganba fungus</name>
    <dbReference type="NCBI Taxonomy" id="370292"/>
    <lineage>
        <taxon>Eukaryota</taxon>
        <taxon>Fungi</taxon>
        <taxon>Dikarya</taxon>
        <taxon>Basidiomycota</taxon>
        <taxon>Agaricomycotina</taxon>
        <taxon>Agaricomycetes</taxon>
        <taxon>Thelephorales</taxon>
        <taxon>Thelephoraceae</taxon>
        <taxon>Thelephora</taxon>
    </lineage>
</organism>
<accession>A0ACB6ZAJ2</accession>
<evidence type="ECO:0000313" key="1">
    <source>
        <dbReference type="EMBL" id="KAF9646171.1"/>
    </source>
</evidence>
<evidence type="ECO:0000313" key="2">
    <source>
        <dbReference type="Proteomes" id="UP000886501"/>
    </source>
</evidence>
<sequence>MLNLILRGFRSAVDPNRWSTASVNPLQNVTPITPAADTKIPQTTLDLSQTSYHLRPSSHWSQVDQDNYDEEARHQARESLIQSWKDRLSGISLITTFFVATEAQLLSATASGNGSPISTLGNVANAGLTGALLIHSFAAIVSFLAAFFLISHTLHEAKLELKLDIDEVELEHTEPIHTSNGQQHRHVRERSVTKHDTRLVHVCRFNSSLPPIQLLERCNHLCMLLTAAGFTLEIVGILCYAWDKMGVAVSSFSSGLTFFCLVISVIVMRPIFT</sequence>
<proteinExistence type="predicted"/>